<dbReference type="PROSITE" id="PS00061">
    <property type="entry name" value="ADH_SHORT"/>
    <property type="match status" value="1"/>
</dbReference>
<evidence type="ECO:0000313" key="5">
    <source>
        <dbReference type="Proteomes" id="UP000287687"/>
    </source>
</evidence>
<dbReference type="FunFam" id="3.40.50.720:FF:000084">
    <property type="entry name" value="Short-chain dehydrogenase reductase"/>
    <property type="match status" value="1"/>
</dbReference>
<accession>A0A444LII5</accession>
<organism evidence="4 5">
    <name type="scientific">Neorhizobium lilium</name>
    <dbReference type="NCBI Taxonomy" id="2503024"/>
    <lineage>
        <taxon>Bacteria</taxon>
        <taxon>Pseudomonadati</taxon>
        <taxon>Pseudomonadota</taxon>
        <taxon>Alphaproteobacteria</taxon>
        <taxon>Hyphomicrobiales</taxon>
        <taxon>Rhizobiaceae</taxon>
        <taxon>Rhizobium/Agrobacterium group</taxon>
        <taxon>Neorhizobium</taxon>
    </lineage>
</organism>
<dbReference type="InterPro" id="IPR036291">
    <property type="entry name" value="NAD(P)-bd_dom_sf"/>
</dbReference>
<dbReference type="InterPro" id="IPR057326">
    <property type="entry name" value="KR_dom"/>
</dbReference>
<dbReference type="GO" id="GO:0047936">
    <property type="term" value="F:glucose 1-dehydrogenase [NAD(P)+] activity"/>
    <property type="evidence" value="ECO:0007669"/>
    <property type="project" value="UniProtKB-EC"/>
</dbReference>
<gene>
    <name evidence="4" type="ORF">EPK99_09035</name>
</gene>
<dbReference type="PRINTS" id="PR00080">
    <property type="entry name" value="SDRFAMILY"/>
</dbReference>
<dbReference type="RefSeq" id="WP_128442704.1">
    <property type="nucleotide sequence ID" value="NZ_SBIP01000002.1"/>
</dbReference>
<evidence type="ECO:0000256" key="1">
    <source>
        <dbReference type="ARBA" id="ARBA00006484"/>
    </source>
</evidence>
<dbReference type="SUPFAM" id="SSF51735">
    <property type="entry name" value="NAD(P)-binding Rossmann-fold domains"/>
    <property type="match status" value="1"/>
</dbReference>
<evidence type="ECO:0000256" key="2">
    <source>
        <dbReference type="ARBA" id="ARBA00023002"/>
    </source>
</evidence>
<protein>
    <submittedName>
        <fullName evidence="4">Glucose 1-dehydrogenase</fullName>
        <ecNumber evidence="4">1.1.1.47</ecNumber>
    </submittedName>
</protein>
<dbReference type="SMART" id="SM00822">
    <property type="entry name" value="PKS_KR"/>
    <property type="match status" value="1"/>
</dbReference>
<feature type="domain" description="Ketoreductase" evidence="3">
    <location>
        <begin position="7"/>
        <end position="189"/>
    </location>
</feature>
<dbReference type="Pfam" id="PF13561">
    <property type="entry name" value="adh_short_C2"/>
    <property type="match status" value="1"/>
</dbReference>
<evidence type="ECO:0000313" key="4">
    <source>
        <dbReference type="EMBL" id="RWX78727.1"/>
    </source>
</evidence>
<dbReference type="Proteomes" id="UP000287687">
    <property type="component" value="Unassembled WGS sequence"/>
</dbReference>
<evidence type="ECO:0000259" key="3">
    <source>
        <dbReference type="SMART" id="SM00822"/>
    </source>
</evidence>
<dbReference type="EMBL" id="SBIP01000002">
    <property type="protein sequence ID" value="RWX78727.1"/>
    <property type="molecule type" value="Genomic_DNA"/>
</dbReference>
<dbReference type="InterPro" id="IPR020904">
    <property type="entry name" value="Sc_DH/Rdtase_CS"/>
</dbReference>
<dbReference type="EC" id="1.1.1.47" evidence="4"/>
<proteinExistence type="inferred from homology"/>
<keyword evidence="5" id="KW-1185">Reference proteome</keyword>
<dbReference type="OrthoDB" id="9803333at2"/>
<dbReference type="PANTHER" id="PTHR43639:SF1">
    <property type="entry name" value="SHORT-CHAIN DEHYDROGENASE_REDUCTASE FAMILY PROTEIN"/>
    <property type="match status" value="1"/>
</dbReference>
<dbReference type="AlphaFoldDB" id="A0A444LII5"/>
<name>A0A444LII5_9HYPH</name>
<dbReference type="InterPro" id="IPR002347">
    <property type="entry name" value="SDR_fam"/>
</dbReference>
<dbReference type="PRINTS" id="PR00081">
    <property type="entry name" value="GDHRDH"/>
</dbReference>
<reference evidence="4 5" key="1">
    <citation type="submission" date="2019-01" db="EMBL/GenBank/DDBJ databases">
        <title>The draft genome of Rhizobium sp. 24NR.</title>
        <authorList>
            <person name="Liu L."/>
            <person name="Liang L."/>
            <person name="Shi S."/>
            <person name="Xu L."/>
            <person name="Wang X."/>
            <person name="Li L."/>
            <person name="Zhang X."/>
        </authorList>
    </citation>
    <scope>NUCLEOTIDE SEQUENCE [LARGE SCALE GENOMIC DNA]</scope>
    <source>
        <strain evidence="4 5">24NR</strain>
    </source>
</reference>
<keyword evidence="2 4" id="KW-0560">Oxidoreductase</keyword>
<dbReference type="NCBIfam" id="NF005559">
    <property type="entry name" value="PRK07231.1"/>
    <property type="match status" value="1"/>
</dbReference>
<sequence length="248" mass="25292">MSKLAGKVALVTGASKGIGAGIAKALAAEGAQVVVNYASSRAGADAVVQSITSSGGKAVAVQGDVSKAEQAQGLVDAAIKEFGHLDILVNNSGVYEFGAIEDITEEHYRRMFDVNVLGVLLTTQAAVKHLGEGSSVINISSAVTSLNPPTSSVYTGTKAAVDAITSVLAKELGSRKIRVNAILPGIVETEGTHTAGFVGSDFERDAVSQTPLGRIGQPDDIAGVAVFLASDDAKWLTGEHLTASGGFR</sequence>
<dbReference type="Gene3D" id="3.40.50.720">
    <property type="entry name" value="NAD(P)-binding Rossmann-like Domain"/>
    <property type="match status" value="1"/>
</dbReference>
<dbReference type="PANTHER" id="PTHR43639">
    <property type="entry name" value="OXIDOREDUCTASE, SHORT-CHAIN DEHYDROGENASE/REDUCTASE FAMILY (AFU_ORTHOLOGUE AFUA_5G02870)"/>
    <property type="match status" value="1"/>
</dbReference>
<comment type="caution">
    <text evidence="4">The sequence shown here is derived from an EMBL/GenBank/DDBJ whole genome shotgun (WGS) entry which is preliminary data.</text>
</comment>
<comment type="similarity">
    <text evidence="1">Belongs to the short-chain dehydrogenases/reductases (SDR) family.</text>
</comment>